<dbReference type="STRING" id="307972.A0A2G8JGC8"/>
<organism evidence="2 3">
    <name type="scientific">Stichopus japonicus</name>
    <name type="common">Sea cucumber</name>
    <dbReference type="NCBI Taxonomy" id="307972"/>
    <lineage>
        <taxon>Eukaryota</taxon>
        <taxon>Metazoa</taxon>
        <taxon>Echinodermata</taxon>
        <taxon>Eleutherozoa</taxon>
        <taxon>Echinozoa</taxon>
        <taxon>Holothuroidea</taxon>
        <taxon>Aspidochirotacea</taxon>
        <taxon>Aspidochirotida</taxon>
        <taxon>Stichopodidae</taxon>
        <taxon>Apostichopus</taxon>
    </lineage>
</organism>
<dbReference type="GO" id="GO:0004674">
    <property type="term" value="F:protein serine/threonine kinase activity"/>
    <property type="evidence" value="ECO:0007669"/>
    <property type="project" value="InterPro"/>
</dbReference>
<keyword evidence="2" id="KW-0418">Kinase</keyword>
<sequence length="447" mass="49664">MAEPRFEDVVCKAAYCSAKLGDAQGIVGLQTWCESTAQRKFPWLSALVKHAERKDHPSSERLHQHWRLARSATDPEPEGGTKMSETAKVEREGKDGTTKNGPTIKLMTRESTNVNNSNPFQGNHAVVSFLANEVVDIYLTVGDYKSALEWQDAVKHLKTKAPDGITKNLNLNEDFNAVKALGSFQDFDFKTAQEHLDLVPKLTALQNPLENCDIERSDVYNLLSIRKTSWLLIIESLCRNHLLGCAASPLTSKNGISGAHPEIWRYSVLKFIFAHSLFEILEFPVTPGAELDLHPSEQNLKALIPLELEIAVHLTELHLAVASLARKLGNLKLAENYLSSEVMWMTNGPSRFKLDRSSPQKPLVTVMEEGTTKDLSTLVSFRLERECCKLFHSSNQKPQAWEQMASIILKYTTLSNPAIPTGATIADLRTQLSVTLRPGEVADGGLP</sequence>
<keyword evidence="2" id="KW-0808">Transferase</keyword>
<dbReference type="Pfam" id="PF15785">
    <property type="entry name" value="SMG1"/>
    <property type="match status" value="1"/>
</dbReference>
<gene>
    <name evidence="2" type="ORF">BSL78_28397</name>
</gene>
<accession>A0A2G8JGC8</accession>
<protein>
    <submittedName>
        <fullName evidence="2">Putative serine/threonine-protein kinase SMG1</fullName>
    </submittedName>
</protein>
<evidence type="ECO:0000256" key="1">
    <source>
        <dbReference type="SAM" id="MobiDB-lite"/>
    </source>
</evidence>
<evidence type="ECO:0000313" key="2">
    <source>
        <dbReference type="EMBL" id="PIK34775.1"/>
    </source>
</evidence>
<dbReference type="GO" id="GO:0000184">
    <property type="term" value="P:nuclear-transcribed mRNA catabolic process, nonsense-mediated decay"/>
    <property type="evidence" value="ECO:0007669"/>
    <property type="project" value="InterPro"/>
</dbReference>
<keyword evidence="3" id="KW-1185">Reference proteome</keyword>
<reference evidence="2 3" key="1">
    <citation type="journal article" date="2017" name="PLoS Biol.">
        <title>The sea cucumber genome provides insights into morphological evolution and visceral regeneration.</title>
        <authorList>
            <person name="Zhang X."/>
            <person name="Sun L."/>
            <person name="Yuan J."/>
            <person name="Sun Y."/>
            <person name="Gao Y."/>
            <person name="Zhang L."/>
            <person name="Li S."/>
            <person name="Dai H."/>
            <person name="Hamel J.F."/>
            <person name="Liu C."/>
            <person name="Yu Y."/>
            <person name="Liu S."/>
            <person name="Lin W."/>
            <person name="Guo K."/>
            <person name="Jin S."/>
            <person name="Xu P."/>
            <person name="Storey K.B."/>
            <person name="Huan P."/>
            <person name="Zhang T."/>
            <person name="Zhou Y."/>
            <person name="Zhang J."/>
            <person name="Lin C."/>
            <person name="Li X."/>
            <person name="Xing L."/>
            <person name="Huo D."/>
            <person name="Sun M."/>
            <person name="Wang L."/>
            <person name="Mercier A."/>
            <person name="Li F."/>
            <person name="Yang H."/>
            <person name="Xiang J."/>
        </authorList>
    </citation>
    <scope>NUCLEOTIDE SEQUENCE [LARGE SCALE GENOMIC DNA]</scope>
    <source>
        <strain evidence="2">Shaxun</strain>
        <tissue evidence="2">Muscle</tissue>
    </source>
</reference>
<evidence type="ECO:0000313" key="3">
    <source>
        <dbReference type="Proteomes" id="UP000230750"/>
    </source>
</evidence>
<name>A0A2G8JGC8_STIJA</name>
<dbReference type="Proteomes" id="UP000230750">
    <property type="component" value="Unassembled WGS sequence"/>
</dbReference>
<feature type="compositionally biased region" description="Basic and acidic residues" evidence="1">
    <location>
        <begin position="85"/>
        <end position="97"/>
    </location>
</feature>
<feature type="region of interest" description="Disordered" evidence="1">
    <location>
        <begin position="69"/>
        <end position="103"/>
    </location>
</feature>
<dbReference type="AlphaFoldDB" id="A0A2G8JGC8"/>
<proteinExistence type="predicted"/>
<dbReference type="EMBL" id="MRZV01002082">
    <property type="protein sequence ID" value="PIK34775.1"/>
    <property type="molecule type" value="Genomic_DNA"/>
</dbReference>
<comment type="caution">
    <text evidence="2">The sequence shown here is derived from an EMBL/GenBank/DDBJ whole genome shotgun (WGS) entry which is preliminary data.</text>
</comment>
<dbReference type="InterPro" id="IPR031559">
    <property type="entry name" value="SMG1"/>
</dbReference>